<evidence type="ECO:0000313" key="3">
    <source>
        <dbReference type="EMBL" id="PVD27302.1"/>
    </source>
</evidence>
<feature type="region of interest" description="Disordered" evidence="1">
    <location>
        <begin position="457"/>
        <end position="483"/>
    </location>
</feature>
<dbReference type="EMBL" id="PZQS01000007">
    <property type="protein sequence ID" value="PVD27302.1"/>
    <property type="molecule type" value="Genomic_DNA"/>
</dbReference>
<organism evidence="3 4">
    <name type="scientific">Pomacea canaliculata</name>
    <name type="common">Golden apple snail</name>
    <dbReference type="NCBI Taxonomy" id="400727"/>
    <lineage>
        <taxon>Eukaryota</taxon>
        <taxon>Metazoa</taxon>
        <taxon>Spiralia</taxon>
        <taxon>Lophotrochozoa</taxon>
        <taxon>Mollusca</taxon>
        <taxon>Gastropoda</taxon>
        <taxon>Caenogastropoda</taxon>
        <taxon>Architaenioglossa</taxon>
        <taxon>Ampullarioidea</taxon>
        <taxon>Ampullariidae</taxon>
        <taxon>Pomacea</taxon>
    </lineage>
</organism>
<reference evidence="3 4" key="1">
    <citation type="submission" date="2018-04" db="EMBL/GenBank/DDBJ databases">
        <title>The genome of golden apple snail Pomacea canaliculata provides insight into stress tolerance and invasive adaptation.</title>
        <authorList>
            <person name="Liu C."/>
            <person name="Liu B."/>
            <person name="Ren Y."/>
            <person name="Zhang Y."/>
            <person name="Wang H."/>
            <person name="Li S."/>
            <person name="Jiang F."/>
            <person name="Yin L."/>
            <person name="Zhang G."/>
            <person name="Qian W."/>
            <person name="Fan W."/>
        </authorList>
    </citation>
    <scope>NUCLEOTIDE SEQUENCE [LARGE SCALE GENOMIC DNA]</scope>
    <source>
        <strain evidence="3">SZHN2017</strain>
        <tissue evidence="3">Muscle</tissue>
    </source>
</reference>
<name>A0A2T7P1K1_POMCA</name>
<evidence type="ECO:0000256" key="2">
    <source>
        <dbReference type="SAM" id="Phobius"/>
    </source>
</evidence>
<protein>
    <submittedName>
        <fullName evidence="3">Uncharacterized protein</fullName>
    </submittedName>
</protein>
<keyword evidence="2" id="KW-0472">Membrane</keyword>
<evidence type="ECO:0000256" key="1">
    <source>
        <dbReference type="SAM" id="MobiDB-lite"/>
    </source>
</evidence>
<proteinExistence type="predicted"/>
<keyword evidence="2" id="KW-1133">Transmembrane helix</keyword>
<dbReference type="AlphaFoldDB" id="A0A2T7P1K1"/>
<evidence type="ECO:0000313" key="4">
    <source>
        <dbReference type="Proteomes" id="UP000245119"/>
    </source>
</evidence>
<keyword evidence="2" id="KW-0812">Transmembrane</keyword>
<gene>
    <name evidence="3" type="ORF">C0Q70_12457</name>
</gene>
<dbReference type="Proteomes" id="UP000245119">
    <property type="component" value="Linkage Group LG7"/>
</dbReference>
<keyword evidence="4" id="KW-1185">Reference proteome</keyword>
<accession>A0A2T7P1K1</accession>
<comment type="caution">
    <text evidence="3">The sequence shown here is derived from an EMBL/GenBank/DDBJ whole genome shotgun (WGS) entry which is preliminary data.</text>
</comment>
<feature type="region of interest" description="Disordered" evidence="1">
    <location>
        <begin position="425"/>
        <end position="445"/>
    </location>
</feature>
<sequence length="483" mass="53962">MALASLHPQSLELFCELSGKVPDFNLTLGFGDNKSRITEGNWTLKVTNEQGNASISFVLCNTTAEDKSQGTGYVSPVSPNALIITWCLLCVGIFIVSFSSVSVIYIIKLRRRGRRRRLHVTETEANTNNGAEEDVEFDATYNDTREEEYKTKCYPVLETKVGSSQKKTFLRLKDSCKKQARYNLSRNVFGGCLAQNMKATTTSTQLRKILESTFILMMVAKIEDSVNIFTVEVETENNPGYDEYRCLPNVIFPRHEVKSCSAKMETETQSSSVPGHIRRREIEDTDDLLLFKPLLDCAWIHSQLHCIKQKDIEYKHPVSTLAEITIPRSFADRNGSYSCGGQLHNISLSELHGSSAPALAAVLSSVDFLTFALNSQDLIGELRESVPVDLVLLVGTQKQAAICNLGLEHGKPSQVDERKDEIQNNQFNGPIHENPPNDKGSGKSKITNITEVCYRLSTDRNGENDPLVDHELSRSREEESTDL</sequence>
<feature type="transmembrane region" description="Helical" evidence="2">
    <location>
        <begin position="83"/>
        <end position="107"/>
    </location>
</feature>